<feature type="region of interest" description="Disordered" evidence="1">
    <location>
        <begin position="114"/>
        <end position="137"/>
    </location>
</feature>
<dbReference type="RefSeq" id="XP_025358881.1">
    <property type="nucleotide sequence ID" value="XM_025500785.1"/>
</dbReference>
<dbReference type="AlphaFoldDB" id="A0A316VLT0"/>
<proteinExistence type="predicted"/>
<dbReference type="EMBL" id="KZ819602">
    <property type="protein sequence ID" value="PWN38579.1"/>
    <property type="molecule type" value="Genomic_DNA"/>
</dbReference>
<feature type="compositionally biased region" description="Basic and acidic residues" evidence="1">
    <location>
        <begin position="120"/>
        <end position="137"/>
    </location>
</feature>
<feature type="compositionally biased region" description="Basic and acidic residues" evidence="1">
    <location>
        <begin position="169"/>
        <end position="182"/>
    </location>
</feature>
<dbReference type="Proteomes" id="UP000245771">
    <property type="component" value="Unassembled WGS sequence"/>
</dbReference>
<feature type="region of interest" description="Disordered" evidence="1">
    <location>
        <begin position="24"/>
        <end position="52"/>
    </location>
</feature>
<reference evidence="3 4" key="1">
    <citation type="journal article" date="2018" name="Mol. Biol. Evol.">
        <title>Broad Genomic Sampling Reveals a Smut Pathogenic Ancestry of the Fungal Clade Ustilaginomycotina.</title>
        <authorList>
            <person name="Kijpornyongpan T."/>
            <person name="Mondo S.J."/>
            <person name="Barry K."/>
            <person name="Sandor L."/>
            <person name="Lee J."/>
            <person name="Lipzen A."/>
            <person name="Pangilinan J."/>
            <person name="LaButti K."/>
            <person name="Hainaut M."/>
            <person name="Henrissat B."/>
            <person name="Grigoriev I.V."/>
            <person name="Spatafora J.W."/>
            <person name="Aime M.C."/>
        </authorList>
    </citation>
    <scope>NUCLEOTIDE SEQUENCE [LARGE SCALE GENOMIC DNA]</scope>
    <source>
        <strain evidence="3 4">MCA 3882</strain>
    </source>
</reference>
<dbReference type="GeneID" id="37022566"/>
<organism evidence="3 4">
    <name type="scientific">Meira miltonrushii</name>
    <dbReference type="NCBI Taxonomy" id="1280837"/>
    <lineage>
        <taxon>Eukaryota</taxon>
        <taxon>Fungi</taxon>
        <taxon>Dikarya</taxon>
        <taxon>Basidiomycota</taxon>
        <taxon>Ustilaginomycotina</taxon>
        <taxon>Exobasidiomycetes</taxon>
        <taxon>Exobasidiales</taxon>
        <taxon>Brachybasidiaceae</taxon>
        <taxon>Meira</taxon>
    </lineage>
</organism>
<feature type="compositionally biased region" description="Basic and acidic residues" evidence="1">
    <location>
        <begin position="232"/>
        <end position="248"/>
    </location>
</feature>
<feature type="region of interest" description="Disordered" evidence="1">
    <location>
        <begin position="152"/>
        <end position="248"/>
    </location>
</feature>
<feature type="signal peptide" evidence="2">
    <location>
        <begin position="1"/>
        <end position="22"/>
    </location>
</feature>
<evidence type="ECO:0000256" key="2">
    <source>
        <dbReference type="SAM" id="SignalP"/>
    </source>
</evidence>
<evidence type="ECO:0000313" key="3">
    <source>
        <dbReference type="EMBL" id="PWN38579.1"/>
    </source>
</evidence>
<name>A0A316VLT0_9BASI</name>
<evidence type="ECO:0000313" key="4">
    <source>
        <dbReference type="Proteomes" id="UP000245771"/>
    </source>
</evidence>
<feature type="compositionally biased region" description="Polar residues" evidence="1">
    <location>
        <begin position="187"/>
        <end position="212"/>
    </location>
</feature>
<feature type="compositionally biased region" description="Low complexity" evidence="1">
    <location>
        <begin position="24"/>
        <end position="43"/>
    </location>
</feature>
<sequence length="248" mass="28048">MHLFNPFFVGLIILRLALYSEGYSSSSSDSTSSSSSDSSSSPSLTHTNAVPSAQLHLTSKTALVSLPPLNDAPQKLSRPDLSAKILSKSEISELKKMRKRVKNANYAREKRLANPNHAAEAARKYREKRKQDPKRQEEYRAYRREYERRARLKKAHQLIQPTVSSAGKRKAEDVKGDPDYRAKRVRSNSTIAHPDNSAGNQTELQKVPATTNQHRDRPKSRNILRFKLSPEALKKYHADKQQGTSKDK</sequence>
<keyword evidence="4" id="KW-1185">Reference proteome</keyword>
<feature type="chain" id="PRO_5016251706" description="BZIP domain-containing protein" evidence="2">
    <location>
        <begin position="23"/>
        <end position="248"/>
    </location>
</feature>
<evidence type="ECO:0000256" key="1">
    <source>
        <dbReference type="SAM" id="MobiDB-lite"/>
    </source>
</evidence>
<evidence type="ECO:0008006" key="5">
    <source>
        <dbReference type="Google" id="ProtNLM"/>
    </source>
</evidence>
<gene>
    <name evidence="3" type="ORF">FA14DRAFT_177842</name>
</gene>
<keyword evidence="2" id="KW-0732">Signal</keyword>
<accession>A0A316VLT0</accession>
<dbReference type="InParanoid" id="A0A316VLT0"/>
<protein>
    <recommendedName>
        <fullName evidence="5">BZIP domain-containing protein</fullName>
    </recommendedName>
</protein>